<organism evidence="1 2">
    <name type="scientific">Marchantia polymorpha subsp. ruderalis</name>
    <dbReference type="NCBI Taxonomy" id="1480154"/>
    <lineage>
        <taxon>Eukaryota</taxon>
        <taxon>Viridiplantae</taxon>
        <taxon>Streptophyta</taxon>
        <taxon>Embryophyta</taxon>
        <taxon>Marchantiophyta</taxon>
        <taxon>Marchantiopsida</taxon>
        <taxon>Marchantiidae</taxon>
        <taxon>Marchantiales</taxon>
        <taxon>Marchantiaceae</taxon>
        <taxon>Marchantia</taxon>
    </lineage>
</organism>
<gene>
    <name evidence="1" type="ORF">AXG93_4492s1170</name>
</gene>
<accession>A0A176W7V1</accession>
<dbReference type="Pfam" id="PF12023">
    <property type="entry name" value="DUF3511"/>
    <property type="match status" value="1"/>
</dbReference>
<dbReference type="AlphaFoldDB" id="A0A176W7V1"/>
<dbReference type="PANTHER" id="PTHR33193">
    <property type="entry name" value="DOMAIN PROTEIN, PUTATIVE (DUF3511)-RELATED"/>
    <property type="match status" value="1"/>
</dbReference>
<proteinExistence type="predicted"/>
<dbReference type="InterPro" id="IPR021899">
    <property type="entry name" value="DUF3511"/>
</dbReference>
<dbReference type="Proteomes" id="UP000077202">
    <property type="component" value="Unassembled WGS sequence"/>
</dbReference>
<protein>
    <submittedName>
        <fullName evidence="1">Uncharacterized protein</fullName>
    </submittedName>
</protein>
<reference evidence="1" key="1">
    <citation type="submission" date="2016-03" db="EMBL/GenBank/DDBJ databases">
        <title>Mechanisms controlling the formation of the plant cell surface in tip-growing cells are functionally conserved among land plants.</title>
        <authorList>
            <person name="Honkanen S."/>
            <person name="Jones V.A."/>
            <person name="Morieri G."/>
            <person name="Champion C."/>
            <person name="Hetherington A.J."/>
            <person name="Kelly S."/>
            <person name="Saint-Marcoux D."/>
            <person name="Proust H."/>
            <person name="Prescott H."/>
            <person name="Dolan L."/>
        </authorList>
    </citation>
    <scope>NUCLEOTIDE SEQUENCE [LARGE SCALE GENOMIC DNA]</scope>
    <source>
        <tissue evidence="1">Whole gametophyte</tissue>
    </source>
</reference>
<sequence>MAMERRSSEQYSGTSMQYGPSFPGSYAGNYEEPYQMKRYKTSKSRTWDLGMTDPEVKRKKRVASYKVFTVEGKTPAHIVEEQRGVGDWIRVRTGEQLEFLRRSNGRVPWRIGETGARMR</sequence>
<comment type="caution">
    <text evidence="1">The sequence shown here is derived from an EMBL/GenBank/DDBJ whole genome shotgun (WGS) entry which is preliminary data.</text>
</comment>
<evidence type="ECO:0000313" key="1">
    <source>
        <dbReference type="EMBL" id="OAE28226.1"/>
    </source>
</evidence>
<dbReference type="PANTHER" id="PTHR33193:SF13">
    <property type="entry name" value="EXPRESSED PROTEIN"/>
    <property type="match status" value="1"/>
</dbReference>
<evidence type="ECO:0000313" key="2">
    <source>
        <dbReference type="Proteomes" id="UP000077202"/>
    </source>
</evidence>
<dbReference type="EMBL" id="LVLJ01001744">
    <property type="protein sequence ID" value="OAE28226.1"/>
    <property type="molecule type" value="Genomic_DNA"/>
</dbReference>
<keyword evidence="2" id="KW-1185">Reference proteome</keyword>
<name>A0A176W7V1_MARPO</name>